<name>A0A7I9WNS7_9MYCO</name>
<feature type="domain" description="HTH tetR-type" evidence="5">
    <location>
        <begin position="10"/>
        <end position="70"/>
    </location>
</feature>
<dbReference type="PANTHER" id="PTHR30055:SF234">
    <property type="entry name" value="HTH-TYPE TRANSCRIPTIONAL REGULATOR BETI"/>
    <property type="match status" value="1"/>
</dbReference>
<evidence type="ECO:0000313" key="7">
    <source>
        <dbReference type="Proteomes" id="UP000465241"/>
    </source>
</evidence>
<dbReference type="Pfam" id="PF17925">
    <property type="entry name" value="TetR_C_20"/>
    <property type="match status" value="1"/>
</dbReference>
<dbReference type="Pfam" id="PF00440">
    <property type="entry name" value="TetR_N"/>
    <property type="match status" value="1"/>
</dbReference>
<feature type="DNA-binding region" description="H-T-H motif" evidence="4">
    <location>
        <begin position="33"/>
        <end position="52"/>
    </location>
</feature>
<evidence type="ECO:0000256" key="4">
    <source>
        <dbReference type="PROSITE-ProRule" id="PRU00335"/>
    </source>
</evidence>
<protein>
    <recommendedName>
        <fullName evidence="5">HTH tetR-type domain-containing protein</fullName>
    </recommendedName>
</protein>
<dbReference type="InterPro" id="IPR050109">
    <property type="entry name" value="HTH-type_TetR-like_transc_reg"/>
</dbReference>
<sequence>MSCETVAGKRQHGRSHIVAAALDVAVEGYGAVHVRSVAERAGVSTGTIYRFFSSKDDLLVACLQHWLTECADVSAPVGTDRYEALVQRAADLTRQLCAVRALADAVTRAYLYASGTAVINAELVRLTLLRLFADALGTEPGTRDHAIAELMTDCWATNVVAVTQNRLSIDEIGRRLEYTVGIVRSA</sequence>
<evidence type="ECO:0000256" key="3">
    <source>
        <dbReference type="ARBA" id="ARBA00023163"/>
    </source>
</evidence>
<accession>A0A7I9WNS7</accession>
<dbReference type="RefSeq" id="WP_193489934.1">
    <property type="nucleotide sequence ID" value="NZ_BAAAMC010000002.1"/>
</dbReference>
<dbReference type="PROSITE" id="PS50977">
    <property type="entry name" value="HTH_TETR_2"/>
    <property type="match status" value="1"/>
</dbReference>
<keyword evidence="1" id="KW-0805">Transcription regulation</keyword>
<dbReference type="InterPro" id="IPR041642">
    <property type="entry name" value="KstR_C"/>
</dbReference>
<evidence type="ECO:0000256" key="1">
    <source>
        <dbReference type="ARBA" id="ARBA00023015"/>
    </source>
</evidence>
<gene>
    <name evidence="6" type="ORF">MMUR_35370</name>
</gene>
<dbReference type="InterPro" id="IPR009057">
    <property type="entry name" value="Homeodomain-like_sf"/>
</dbReference>
<comment type="caution">
    <text evidence="6">The sequence shown here is derived from an EMBL/GenBank/DDBJ whole genome shotgun (WGS) entry which is preliminary data.</text>
</comment>
<keyword evidence="2 4" id="KW-0238">DNA-binding</keyword>
<dbReference type="SUPFAM" id="SSF46689">
    <property type="entry name" value="Homeodomain-like"/>
    <property type="match status" value="1"/>
</dbReference>
<dbReference type="PANTHER" id="PTHR30055">
    <property type="entry name" value="HTH-TYPE TRANSCRIPTIONAL REGULATOR RUTR"/>
    <property type="match status" value="1"/>
</dbReference>
<dbReference type="Proteomes" id="UP000465241">
    <property type="component" value="Unassembled WGS sequence"/>
</dbReference>
<proteinExistence type="predicted"/>
<dbReference type="Gene3D" id="1.10.357.10">
    <property type="entry name" value="Tetracycline Repressor, domain 2"/>
    <property type="match status" value="1"/>
</dbReference>
<organism evidence="6 7">
    <name type="scientific">Mycolicibacterium murale</name>
    <dbReference type="NCBI Taxonomy" id="182220"/>
    <lineage>
        <taxon>Bacteria</taxon>
        <taxon>Bacillati</taxon>
        <taxon>Actinomycetota</taxon>
        <taxon>Actinomycetes</taxon>
        <taxon>Mycobacteriales</taxon>
        <taxon>Mycobacteriaceae</taxon>
        <taxon>Mycolicibacterium</taxon>
    </lineage>
</organism>
<keyword evidence="3" id="KW-0804">Transcription</keyword>
<reference evidence="6 7" key="1">
    <citation type="journal article" date="2019" name="Emerg. Microbes Infect.">
        <title>Comprehensive subspecies identification of 175 nontuberculous mycobacteria species based on 7547 genomic profiles.</title>
        <authorList>
            <person name="Matsumoto Y."/>
            <person name="Kinjo T."/>
            <person name="Motooka D."/>
            <person name="Nabeya D."/>
            <person name="Jung N."/>
            <person name="Uechi K."/>
            <person name="Horii T."/>
            <person name="Iida T."/>
            <person name="Fujita J."/>
            <person name="Nakamura S."/>
        </authorList>
    </citation>
    <scope>NUCLEOTIDE SEQUENCE [LARGE SCALE GENOMIC DNA]</scope>
    <source>
        <strain evidence="6 7">JCM 13392</strain>
    </source>
</reference>
<dbReference type="InterPro" id="IPR001647">
    <property type="entry name" value="HTH_TetR"/>
</dbReference>
<evidence type="ECO:0000259" key="5">
    <source>
        <dbReference type="PROSITE" id="PS50977"/>
    </source>
</evidence>
<evidence type="ECO:0000256" key="2">
    <source>
        <dbReference type="ARBA" id="ARBA00023125"/>
    </source>
</evidence>
<dbReference type="GO" id="GO:0003700">
    <property type="term" value="F:DNA-binding transcription factor activity"/>
    <property type="evidence" value="ECO:0007669"/>
    <property type="project" value="TreeGrafter"/>
</dbReference>
<dbReference type="AlphaFoldDB" id="A0A7I9WNS7"/>
<dbReference type="GO" id="GO:0000976">
    <property type="term" value="F:transcription cis-regulatory region binding"/>
    <property type="evidence" value="ECO:0007669"/>
    <property type="project" value="TreeGrafter"/>
</dbReference>
<evidence type="ECO:0000313" key="6">
    <source>
        <dbReference type="EMBL" id="GFG59401.1"/>
    </source>
</evidence>
<keyword evidence="7" id="KW-1185">Reference proteome</keyword>
<dbReference type="EMBL" id="BLKT01000003">
    <property type="protein sequence ID" value="GFG59401.1"/>
    <property type="molecule type" value="Genomic_DNA"/>
</dbReference>